<dbReference type="Pfam" id="PF10659">
    <property type="entry name" value="Trypan_glycop_C"/>
    <property type="match status" value="1"/>
</dbReference>
<evidence type="ECO:0000256" key="1">
    <source>
        <dbReference type="ARBA" id="ARBA00002523"/>
    </source>
</evidence>
<evidence type="ECO:0000256" key="4">
    <source>
        <dbReference type="ARBA" id="ARBA00022622"/>
    </source>
</evidence>
<reference evidence="14" key="1">
    <citation type="submission" date="2013-02" db="EMBL/GenBank/DDBJ databases">
        <authorList>
            <person name="Cross G.A.M."/>
            <person name="Kim H.-S."/>
            <person name="Wickstead B."/>
        </authorList>
    </citation>
    <scope>NUCLEOTIDE SEQUENCE</scope>
    <source>
        <strain evidence="14">Lister 427</strain>
    </source>
</reference>
<dbReference type="Pfam" id="PF13206">
    <property type="entry name" value="VSG_B"/>
    <property type="match status" value="1"/>
</dbReference>
<name>M4SZ35_9TRYP</name>
<dbReference type="InterPro" id="IPR019609">
    <property type="entry name" value="Variant_surf_glycoprt_trypan_C"/>
</dbReference>
<dbReference type="InterPro" id="IPR025932">
    <property type="entry name" value="Trypano_VSG_B_N_dom"/>
</dbReference>
<feature type="signal peptide" evidence="11">
    <location>
        <begin position="1"/>
        <end position="30"/>
    </location>
</feature>
<feature type="transmembrane region" description="Helical" evidence="10">
    <location>
        <begin position="552"/>
        <end position="572"/>
    </location>
</feature>
<dbReference type="EMBL" id="KC612516">
    <property type="protein sequence ID" value="AGH59947.1"/>
    <property type="molecule type" value="Genomic_DNA"/>
</dbReference>
<accession>M4SZ35</accession>
<evidence type="ECO:0000256" key="7">
    <source>
        <dbReference type="ARBA" id="ARBA00023180"/>
    </source>
</evidence>
<reference evidence="14" key="2">
    <citation type="journal article" date="2014" name="Mol. Biochem. Parasitol.">
        <title>Capturing the variant surface glycoprotein repertoire (the VSGnome) of Trypanosoma brucei Lister 427.</title>
        <authorList>
            <person name="Cross G.A."/>
            <person name="Kim H.S."/>
            <person name="Wickstead B."/>
        </authorList>
    </citation>
    <scope>NUCLEOTIDE SEQUENCE</scope>
    <source>
        <strain evidence="14">Lister 427</strain>
    </source>
</reference>
<evidence type="ECO:0000256" key="2">
    <source>
        <dbReference type="ARBA" id="ARBA00004609"/>
    </source>
</evidence>
<keyword evidence="5 11" id="KW-0732">Signal</keyword>
<evidence type="ECO:0000256" key="8">
    <source>
        <dbReference type="ARBA" id="ARBA00023288"/>
    </source>
</evidence>
<comment type="subcellular location">
    <subcellularLocation>
        <location evidence="2">Cell membrane</location>
        <topology evidence="2">Lipid-anchor</topology>
        <topology evidence="2">GPI-anchor</topology>
    </subcellularLocation>
</comment>
<protein>
    <submittedName>
        <fullName evidence="14">Variant surface glycoprotein 1002</fullName>
    </submittedName>
</protein>
<dbReference type="GO" id="GO:0005886">
    <property type="term" value="C:plasma membrane"/>
    <property type="evidence" value="ECO:0007669"/>
    <property type="project" value="UniProtKB-SubCell"/>
</dbReference>
<feature type="domain" description="Trypanosome variant surface glycoprotein C-terminal" evidence="12">
    <location>
        <begin position="419"/>
        <end position="535"/>
    </location>
</feature>
<keyword evidence="10" id="KW-0812">Transmembrane</keyword>
<proteinExistence type="predicted"/>
<evidence type="ECO:0000256" key="11">
    <source>
        <dbReference type="SAM" id="SignalP"/>
    </source>
</evidence>
<comment type="function">
    <text evidence="1">VSG forms a coat on the surface of the parasite. The trypanosome evades the immune response of the host by expressing a series of antigenically distinct VSGs from an estimated 1000 VSG genes.</text>
</comment>
<evidence type="ECO:0000313" key="14">
    <source>
        <dbReference type="EMBL" id="AGH59947.1"/>
    </source>
</evidence>
<evidence type="ECO:0000256" key="5">
    <source>
        <dbReference type="ARBA" id="ARBA00022729"/>
    </source>
</evidence>
<feature type="domain" description="Trypanosome variant surface glycoprotein B-type N-terminal" evidence="13">
    <location>
        <begin position="20"/>
        <end position="378"/>
    </location>
</feature>
<feature type="region of interest" description="Disordered" evidence="9">
    <location>
        <begin position="482"/>
        <end position="510"/>
    </location>
</feature>
<keyword evidence="3" id="KW-1003">Cell membrane</keyword>
<keyword evidence="8" id="KW-0449">Lipoprotein</keyword>
<feature type="chain" id="PRO_5004058187" evidence="11">
    <location>
        <begin position="31"/>
        <end position="575"/>
    </location>
</feature>
<organism evidence="14">
    <name type="scientific">Trypanosoma brucei</name>
    <dbReference type="NCBI Taxonomy" id="5691"/>
    <lineage>
        <taxon>Eukaryota</taxon>
        <taxon>Discoba</taxon>
        <taxon>Euglenozoa</taxon>
        <taxon>Kinetoplastea</taxon>
        <taxon>Metakinetoplastina</taxon>
        <taxon>Trypanosomatida</taxon>
        <taxon>Trypanosomatidae</taxon>
        <taxon>Trypanosoma</taxon>
    </lineage>
</organism>
<dbReference type="GO" id="GO:0098552">
    <property type="term" value="C:side of membrane"/>
    <property type="evidence" value="ECO:0007669"/>
    <property type="project" value="UniProtKB-KW"/>
</dbReference>
<evidence type="ECO:0000259" key="13">
    <source>
        <dbReference type="Pfam" id="PF13206"/>
    </source>
</evidence>
<dbReference type="VEuPathDB" id="TriTrypDB:Tb427_000423600"/>
<dbReference type="VEuPathDB" id="TriTrypDB:Tb927.11.19410"/>
<evidence type="ECO:0000256" key="6">
    <source>
        <dbReference type="ARBA" id="ARBA00023136"/>
    </source>
</evidence>
<dbReference type="VEuPathDB" id="TriTrypDB:Tb1125.Tb11.v5.0924"/>
<evidence type="ECO:0000256" key="10">
    <source>
        <dbReference type="SAM" id="Phobius"/>
    </source>
</evidence>
<evidence type="ECO:0000259" key="12">
    <source>
        <dbReference type="Pfam" id="PF10659"/>
    </source>
</evidence>
<keyword evidence="6 10" id="KW-0472">Membrane</keyword>
<keyword evidence="7" id="KW-0325">Glycoprotein</keyword>
<sequence>MAKNLRVNMNTINFVALAIITASFIQHCDAAIVQGENRGLFTKLCTLASLTDKPPELSNSGGAVESADSKLQQLNMTLSSPEWQQIFNGDNGKVDLAKDIPTAFKDDQVWQKNWDSWKKAAKAFKEDKGAKTFDEEAGIKGYTADQKSQLRIELTPYLAKATKLNELLQAAKEDEQNKEALAALATIQETVFGEPKTKDATSFTADKIFSNTASSNRADRCTAGNGLAKATTVAATLLCVCGVANTKLATACVNRQTQLTDWNGQQDQASARLKEILQHCPRTSGLSDVESTIIRTINDLKSELYTYNANGYLGAYLQGTCDGNENNGICVKYTGLATTDASAFDKTAWVDKLNSVAGALQRNRQGAAQAKHLASNLEAQLLASYGKAIEVRMRKLPAAIAPSAETSKEEISAKQKVKCEAIQKAADCKTKTECKWDGSDGKDGKHCKLNTTAVEQQTTQTGTGETATGTAATGCARHETDKTDCEKDKTDGEKNRAFRKGPEGEDDKETEKCRNGSFLINKKLAPMAIDFLSLVTLQHFKIIGITVPFYQIYVNFLFLEIFFKMLIFDFFLTLI</sequence>
<keyword evidence="10" id="KW-1133">Transmembrane helix</keyword>
<keyword evidence="4" id="KW-0336">GPI-anchor</keyword>
<dbReference type="AlphaFoldDB" id="M4SZ35"/>
<evidence type="ECO:0000256" key="3">
    <source>
        <dbReference type="ARBA" id="ARBA00022475"/>
    </source>
</evidence>
<evidence type="ECO:0000256" key="9">
    <source>
        <dbReference type="SAM" id="MobiDB-lite"/>
    </source>
</evidence>